<keyword evidence="1" id="KW-1133">Transmembrane helix</keyword>
<accession>A0ABN7NYK0</accession>
<protein>
    <submittedName>
        <fullName evidence="2">Uncharacterized protein</fullName>
    </submittedName>
</protein>
<dbReference type="Proteomes" id="UP001153148">
    <property type="component" value="Unassembled WGS sequence"/>
</dbReference>
<evidence type="ECO:0000256" key="1">
    <source>
        <dbReference type="SAM" id="Phobius"/>
    </source>
</evidence>
<feature type="non-terminal residue" evidence="2">
    <location>
        <position position="1"/>
    </location>
</feature>
<gene>
    <name evidence="2" type="ORF">TPAB3V08_LOCUS7520</name>
</gene>
<sequence>LGKEVGEGDICDLCLLLLGRIFGVVTICCSILLLMGALIVTWILMSNFLYSFGDLIFEAAHRDYEDKTLLSDITKAPVLCMKSNLNDSSENVVTPPNRAEQSPEYNQVWNTRNIPFFVLIIIVPLINMKSPVFFTKFNSLGKRFELQSGLWKPSPNFIYSTTV</sequence>
<keyword evidence="3" id="KW-1185">Reference proteome</keyword>
<keyword evidence="1" id="KW-0472">Membrane</keyword>
<evidence type="ECO:0000313" key="3">
    <source>
        <dbReference type="Proteomes" id="UP001153148"/>
    </source>
</evidence>
<feature type="transmembrane region" description="Helical" evidence="1">
    <location>
        <begin position="21"/>
        <end position="45"/>
    </location>
</feature>
<feature type="transmembrane region" description="Helical" evidence="1">
    <location>
        <begin position="114"/>
        <end position="134"/>
    </location>
</feature>
<dbReference type="EMBL" id="CAJPIN010012768">
    <property type="protein sequence ID" value="CAG2060564.1"/>
    <property type="molecule type" value="Genomic_DNA"/>
</dbReference>
<organism evidence="2 3">
    <name type="scientific">Timema podura</name>
    <name type="common">Walking stick</name>
    <dbReference type="NCBI Taxonomy" id="61482"/>
    <lineage>
        <taxon>Eukaryota</taxon>
        <taxon>Metazoa</taxon>
        <taxon>Ecdysozoa</taxon>
        <taxon>Arthropoda</taxon>
        <taxon>Hexapoda</taxon>
        <taxon>Insecta</taxon>
        <taxon>Pterygota</taxon>
        <taxon>Neoptera</taxon>
        <taxon>Polyneoptera</taxon>
        <taxon>Phasmatodea</taxon>
        <taxon>Timematodea</taxon>
        <taxon>Timematoidea</taxon>
        <taxon>Timematidae</taxon>
        <taxon>Timema</taxon>
    </lineage>
</organism>
<proteinExistence type="predicted"/>
<comment type="caution">
    <text evidence="2">The sequence shown here is derived from an EMBL/GenBank/DDBJ whole genome shotgun (WGS) entry which is preliminary data.</text>
</comment>
<name>A0ABN7NYK0_TIMPD</name>
<keyword evidence="1" id="KW-0812">Transmembrane</keyword>
<evidence type="ECO:0000313" key="2">
    <source>
        <dbReference type="EMBL" id="CAG2060564.1"/>
    </source>
</evidence>
<reference evidence="2" key="1">
    <citation type="submission" date="2021-03" db="EMBL/GenBank/DDBJ databases">
        <authorList>
            <person name="Tran Van P."/>
        </authorList>
    </citation>
    <scope>NUCLEOTIDE SEQUENCE</scope>
</reference>